<evidence type="ECO:0000313" key="4">
    <source>
        <dbReference type="Proteomes" id="UP000001542"/>
    </source>
</evidence>
<keyword evidence="2" id="KW-0963">Cytoplasm</keyword>
<name>A2EN58_TRIV3</name>
<reference evidence="3" key="2">
    <citation type="journal article" date="2007" name="Science">
        <title>Draft genome sequence of the sexually transmitted pathogen Trichomonas vaginalis.</title>
        <authorList>
            <person name="Carlton J.M."/>
            <person name="Hirt R.P."/>
            <person name="Silva J.C."/>
            <person name="Delcher A.L."/>
            <person name="Schatz M."/>
            <person name="Zhao Q."/>
            <person name="Wortman J.R."/>
            <person name="Bidwell S.L."/>
            <person name="Alsmark U.C.M."/>
            <person name="Besteiro S."/>
            <person name="Sicheritz-Ponten T."/>
            <person name="Noel C.J."/>
            <person name="Dacks J.B."/>
            <person name="Foster P.G."/>
            <person name="Simillion C."/>
            <person name="Van de Peer Y."/>
            <person name="Miranda-Saavedra D."/>
            <person name="Barton G.J."/>
            <person name="Westrop G.D."/>
            <person name="Mueller S."/>
            <person name="Dessi D."/>
            <person name="Fiori P.L."/>
            <person name="Ren Q."/>
            <person name="Paulsen I."/>
            <person name="Zhang H."/>
            <person name="Bastida-Corcuera F.D."/>
            <person name="Simoes-Barbosa A."/>
            <person name="Brown M.T."/>
            <person name="Hayes R.D."/>
            <person name="Mukherjee M."/>
            <person name="Okumura C.Y."/>
            <person name="Schneider R."/>
            <person name="Smith A.J."/>
            <person name="Vanacova S."/>
            <person name="Villalvazo M."/>
            <person name="Haas B.J."/>
            <person name="Pertea M."/>
            <person name="Feldblyum T.V."/>
            <person name="Utterback T.R."/>
            <person name="Shu C.L."/>
            <person name="Osoegawa K."/>
            <person name="de Jong P.J."/>
            <person name="Hrdy I."/>
            <person name="Horvathova L."/>
            <person name="Zubacova Z."/>
            <person name="Dolezal P."/>
            <person name="Malik S.B."/>
            <person name="Logsdon J.M. Jr."/>
            <person name="Henze K."/>
            <person name="Gupta A."/>
            <person name="Wang C.C."/>
            <person name="Dunne R.L."/>
            <person name="Upcroft J.A."/>
            <person name="Upcroft P."/>
            <person name="White O."/>
            <person name="Salzberg S.L."/>
            <person name="Tang P."/>
            <person name="Chiu C.-H."/>
            <person name="Lee Y.-S."/>
            <person name="Embley T.M."/>
            <person name="Coombs G.H."/>
            <person name="Mottram J.C."/>
            <person name="Tachezy J."/>
            <person name="Fraser-Liggett C.M."/>
            <person name="Johnson P.J."/>
        </authorList>
    </citation>
    <scope>NUCLEOTIDE SEQUENCE [LARGE SCALE GENOMIC DNA]</scope>
    <source>
        <strain evidence="3">G3</strain>
    </source>
</reference>
<dbReference type="GO" id="GO:0005737">
    <property type="term" value="C:cytoplasm"/>
    <property type="evidence" value="ECO:0007669"/>
    <property type="project" value="UniProtKB-SubCell"/>
</dbReference>
<sequence length="276" mass="30908">MSKEEYSVSSEEFVNFSVKAPLTTFVDTINNKCWEYRLSIAENSVGTVIILPGIYENTNTSYKLATKLFEDGYRVLILSIPAYDNINELLVGFDTITASLKVFSAHIIGVDFGGFISLFLKNSKFLSCEILSFTLVSSYINSTKYKKNLSFFSQGSKSDLIVELSPKAIPPHLKLALDFVISQLDTVPSDVIKGRIKCRKSHLKAPIPENGDNFLIIQPTDFAYKLDSNDRPNHAIPNATVIKIEKGGFFPHVSNVDELYNHFHTFIAKFTSETPL</sequence>
<evidence type="ECO:0000313" key="3">
    <source>
        <dbReference type="EMBL" id="EAY05895.1"/>
    </source>
</evidence>
<dbReference type="EMBL" id="DS113437">
    <property type="protein sequence ID" value="EAY05895.1"/>
    <property type="molecule type" value="Genomic_DNA"/>
</dbReference>
<dbReference type="PANTHER" id="PTHR15913:SF0">
    <property type="entry name" value="MASPARDIN"/>
    <property type="match status" value="1"/>
</dbReference>
<dbReference type="SUPFAM" id="SSF53474">
    <property type="entry name" value="alpha/beta-Hydrolases"/>
    <property type="match status" value="1"/>
</dbReference>
<evidence type="ECO:0000256" key="1">
    <source>
        <dbReference type="ARBA" id="ARBA00004496"/>
    </source>
</evidence>
<reference evidence="3" key="1">
    <citation type="submission" date="2006-10" db="EMBL/GenBank/DDBJ databases">
        <authorList>
            <person name="Amadeo P."/>
            <person name="Zhao Q."/>
            <person name="Wortman J."/>
            <person name="Fraser-Liggett C."/>
            <person name="Carlton J."/>
        </authorList>
    </citation>
    <scope>NUCLEOTIDE SEQUENCE</scope>
    <source>
        <strain evidence="3">G3</strain>
    </source>
</reference>
<dbReference type="InterPro" id="IPR029058">
    <property type="entry name" value="AB_hydrolase_fold"/>
</dbReference>
<evidence type="ECO:0000256" key="2">
    <source>
        <dbReference type="ARBA" id="ARBA00022490"/>
    </source>
</evidence>
<dbReference type="InterPro" id="IPR026151">
    <property type="entry name" value="Maspardin"/>
</dbReference>
<dbReference type="ESTHER" id="triva-a2en58">
    <property type="family name" value="Maspardin-ACP33-SPG21_like"/>
</dbReference>
<dbReference type="InParanoid" id="A2EN58"/>
<gene>
    <name evidence="3" type="ORF">TVAG_353350</name>
</gene>
<keyword evidence="4" id="KW-1185">Reference proteome</keyword>
<dbReference type="STRING" id="5722.A2EN58"/>
<comment type="subcellular location">
    <subcellularLocation>
        <location evidence="1">Cytoplasm</location>
    </subcellularLocation>
</comment>
<dbReference type="RefSeq" id="XP_001318118.1">
    <property type="nucleotide sequence ID" value="XM_001318083.1"/>
</dbReference>
<dbReference type="VEuPathDB" id="TrichDB:TVAGG3_0546500"/>
<dbReference type="PANTHER" id="PTHR15913">
    <property type="entry name" value="ACID CLUSTER PROTEIN 33"/>
    <property type="match status" value="1"/>
</dbReference>
<protein>
    <submittedName>
        <fullName evidence="3">Uncharacterized protein</fullName>
    </submittedName>
</protein>
<dbReference type="Gene3D" id="3.40.50.1820">
    <property type="entry name" value="alpha/beta hydrolase"/>
    <property type="match status" value="1"/>
</dbReference>
<accession>A2EN58</accession>
<dbReference type="KEGG" id="tva:4763766"/>
<dbReference type="AlphaFoldDB" id="A2EN58"/>
<dbReference type="VEuPathDB" id="TrichDB:TVAG_353350"/>
<dbReference type="Proteomes" id="UP000001542">
    <property type="component" value="Unassembled WGS sequence"/>
</dbReference>
<dbReference type="OrthoDB" id="10264550at2759"/>
<organism evidence="3 4">
    <name type="scientific">Trichomonas vaginalis (strain ATCC PRA-98 / G3)</name>
    <dbReference type="NCBI Taxonomy" id="412133"/>
    <lineage>
        <taxon>Eukaryota</taxon>
        <taxon>Metamonada</taxon>
        <taxon>Parabasalia</taxon>
        <taxon>Trichomonadida</taxon>
        <taxon>Trichomonadidae</taxon>
        <taxon>Trichomonas</taxon>
    </lineage>
</organism>
<proteinExistence type="predicted"/>
<dbReference type="SMR" id="A2EN58"/>